<name>H2EF88_9VIRU</name>
<reference evidence="1" key="1">
    <citation type="submission" date="2011-10" db="EMBL/GenBank/DDBJ databases">
        <title>Provirophages and transpovirons: unique mobilome of giant viruses.</title>
        <authorList>
            <person name="Desnues C."/>
            <person name="LaScola B."/>
            <person name="Yutin N."/>
            <person name="Fournous G."/>
            <person name="Koonin E."/>
            <person name="Raoult D."/>
        </authorList>
    </citation>
    <scope>NUCLEOTIDE SEQUENCE</scope>
    <source>
        <strain evidence="1">Mv13-mv</strain>
    </source>
</reference>
<accession>H2EF88</accession>
<organism evidence="1">
    <name type="scientific">Moumouvirus sp. 'Monve'</name>
    <dbReference type="NCBI Taxonomy" id="1128131"/>
    <lineage>
        <taxon>Viruses</taxon>
        <taxon>Varidnaviria</taxon>
        <taxon>Bamfordvirae</taxon>
        <taxon>Nucleocytoviricota</taxon>
        <taxon>Megaviricetes</taxon>
        <taxon>Imitervirales</taxon>
        <taxon>Mimiviridae</taxon>
        <taxon>Megamimivirinae</taxon>
        <taxon>Moumouvirus</taxon>
    </lineage>
</organism>
<evidence type="ECO:0000313" key="1">
    <source>
        <dbReference type="EMBL" id="AEX63153.1"/>
    </source>
</evidence>
<protein>
    <submittedName>
        <fullName evidence="1">Uncharacterized protein</fullName>
    </submittedName>
</protein>
<sequence length="157" mass="18332">MESYLTIETICTYNKKCKRNCIKKMVRYIPHYDHNGNIKDGKNKNEVPNATFLVHTNGIRVNITYTQKGVTSEMWTKFINSMKDCDSDTIYFPTNKGNMRICTEFGTTIFSLESFSINNSGEIFIEVPNDECFHAFNEALKEIQLYEKNYKFYPAKI</sequence>
<gene>
    <name evidence="1" type="ORF">mv_R951</name>
</gene>
<dbReference type="EMBL" id="JN885999">
    <property type="protein sequence ID" value="AEX63153.1"/>
    <property type="molecule type" value="Genomic_DNA"/>
</dbReference>
<proteinExistence type="predicted"/>